<dbReference type="InterPro" id="IPR043502">
    <property type="entry name" value="DNA/RNA_pol_sf"/>
</dbReference>
<dbReference type="PROSITE" id="PS50878">
    <property type="entry name" value="RT_POL"/>
    <property type="match status" value="1"/>
</dbReference>
<reference evidence="4" key="2">
    <citation type="submission" date="2025-09" db="UniProtKB">
        <authorList>
            <consortium name="Ensembl"/>
        </authorList>
    </citation>
    <scope>IDENTIFICATION</scope>
</reference>
<dbReference type="InterPro" id="IPR000477">
    <property type="entry name" value="RT_dom"/>
</dbReference>
<dbReference type="GO" id="GO:0004523">
    <property type="term" value="F:RNA-DNA hybrid ribonuclease activity"/>
    <property type="evidence" value="ECO:0007669"/>
    <property type="project" value="UniProtKB-EC"/>
</dbReference>
<evidence type="ECO:0000313" key="4">
    <source>
        <dbReference type="Ensembl" id="ENSOSUP00000014610.1"/>
    </source>
</evidence>
<dbReference type="EC" id="3.1.26.4" evidence="2"/>
<evidence type="ECO:0000256" key="2">
    <source>
        <dbReference type="ARBA" id="ARBA00012180"/>
    </source>
</evidence>
<feature type="domain" description="Reverse transcriptase" evidence="3">
    <location>
        <begin position="70"/>
        <end position="245"/>
    </location>
</feature>
<name>A0A8C8B1G9_9STRI</name>
<dbReference type="Pfam" id="PF00078">
    <property type="entry name" value="RVT_1"/>
    <property type="match status" value="1"/>
</dbReference>
<dbReference type="Ensembl" id="ENSOSUT00000015098.1">
    <property type="protein sequence ID" value="ENSOSUP00000014610.1"/>
    <property type="gene ID" value="ENSOSUG00000010428.1"/>
</dbReference>
<proteinExistence type="inferred from homology"/>
<organism evidence="4 5">
    <name type="scientific">Otus sunia</name>
    <name type="common">Oriental scops-owl</name>
    <dbReference type="NCBI Taxonomy" id="257818"/>
    <lineage>
        <taxon>Eukaryota</taxon>
        <taxon>Metazoa</taxon>
        <taxon>Chordata</taxon>
        <taxon>Craniata</taxon>
        <taxon>Vertebrata</taxon>
        <taxon>Euteleostomi</taxon>
        <taxon>Archelosauria</taxon>
        <taxon>Archosauria</taxon>
        <taxon>Dinosauria</taxon>
        <taxon>Saurischia</taxon>
        <taxon>Theropoda</taxon>
        <taxon>Coelurosauria</taxon>
        <taxon>Aves</taxon>
        <taxon>Neognathae</taxon>
        <taxon>Neoaves</taxon>
        <taxon>Telluraves</taxon>
        <taxon>Strigiformes</taxon>
        <taxon>Strigidae</taxon>
        <taxon>Otus</taxon>
    </lineage>
</organism>
<dbReference type="PROSITE" id="PS00141">
    <property type="entry name" value="ASP_PROTEASE"/>
    <property type="match status" value="1"/>
</dbReference>
<sequence>FVIFLIDSGATHSVVTSCKGPLKCPLPFKAKNVTPIKIELKPGVKPVRVNQYAIRLEVQKELETLVNTFMQYRLLRECQSEFNTPILPVRKPHSQKYRLVQDLRAIIQITTDIHPTVPNPYTVLAAVAESNTYFTVLDLKDAFFCIPVDEQSQAIFAFQWESPSRGRNVQMCWMVLPQGFKNSPTLCGNVLAKALKQWQGNNDHVTLLQYVDDLLIGADMEECGRHCLLKYLGLAGYRVSQKRHK</sequence>
<dbReference type="Proteomes" id="UP000694552">
    <property type="component" value="Unplaced"/>
</dbReference>
<dbReference type="InterPro" id="IPR043128">
    <property type="entry name" value="Rev_trsase/Diguanyl_cyclase"/>
</dbReference>
<reference evidence="4" key="1">
    <citation type="submission" date="2025-08" db="UniProtKB">
        <authorList>
            <consortium name="Ensembl"/>
        </authorList>
    </citation>
    <scope>IDENTIFICATION</scope>
</reference>
<keyword evidence="5" id="KW-1185">Reference proteome</keyword>
<evidence type="ECO:0000313" key="5">
    <source>
        <dbReference type="Proteomes" id="UP000694552"/>
    </source>
</evidence>
<dbReference type="PANTHER" id="PTHR33064">
    <property type="entry name" value="POL PROTEIN"/>
    <property type="match status" value="1"/>
</dbReference>
<dbReference type="SUPFAM" id="SSF56672">
    <property type="entry name" value="DNA/RNA polymerases"/>
    <property type="match status" value="1"/>
</dbReference>
<dbReference type="GO" id="GO:0006508">
    <property type="term" value="P:proteolysis"/>
    <property type="evidence" value="ECO:0007669"/>
    <property type="project" value="InterPro"/>
</dbReference>
<dbReference type="Gene3D" id="3.30.70.270">
    <property type="match status" value="1"/>
</dbReference>
<evidence type="ECO:0000256" key="1">
    <source>
        <dbReference type="ARBA" id="ARBA00010879"/>
    </source>
</evidence>
<dbReference type="InterPro" id="IPR001969">
    <property type="entry name" value="Aspartic_peptidase_AS"/>
</dbReference>
<evidence type="ECO:0000259" key="3">
    <source>
        <dbReference type="PROSITE" id="PS50878"/>
    </source>
</evidence>
<dbReference type="InterPro" id="IPR051320">
    <property type="entry name" value="Viral_Replic_Matur_Polypro"/>
</dbReference>
<comment type="similarity">
    <text evidence="1">Belongs to the beta type-B retroviral polymerase family. HERV class-II K(HML-2) pol subfamily.</text>
</comment>
<accession>A0A8C8B1G9</accession>
<dbReference type="PANTHER" id="PTHR33064:SF36">
    <property type="entry name" value="CCHC-TYPE DOMAIN-CONTAINING PROTEIN"/>
    <property type="match status" value="1"/>
</dbReference>
<dbReference type="AlphaFoldDB" id="A0A8C8B1G9"/>
<dbReference type="Gene3D" id="3.10.10.10">
    <property type="entry name" value="HIV Type 1 Reverse Transcriptase, subunit A, domain 1"/>
    <property type="match status" value="1"/>
</dbReference>
<protein>
    <recommendedName>
        <fullName evidence="2">ribonuclease H</fullName>
        <ecNumber evidence="2">3.1.26.4</ecNumber>
    </recommendedName>
</protein>
<dbReference type="GO" id="GO:0004190">
    <property type="term" value="F:aspartic-type endopeptidase activity"/>
    <property type="evidence" value="ECO:0007669"/>
    <property type="project" value="InterPro"/>
</dbReference>